<dbReference type="Proteomes" id="UP001172386">
    <property type="component" value="Unassembled WGS sequence"/>
</dbReference>
<proteinExistence type="predicted"/>
<accession>A0ACC3A3P5</accession>
<organism evidence="1 2">
    <name type="scientific">Neophaeococcomyces mojaviensis</name>
    <dbReference type="NCBI Taxonomy" id="3383035"/>
    <lineage>
        <taxon>Eukaryota</taxon>
        <taxon>Fungi</taxon>
        <taxon>Dikarya</taxon>
        <taxon>Ascomycota</taxon>
        <taxon>Pezizomycotina</taxon>
        <taxon>Eurotiomycetes</taxon>
        <taxon>Chaetothyriomycetidae</taxon>
        <taxon>Chaetothyriales</taxon>
        <taxon>Chaetothyriales incertae sedis</taxon>
        <taxon>Neophaeococcomyces</taxon>
    </lineage>
</organism>
<dbReference type="EMBL" id="JAPDRQ010000110">
    <property type="protein sequence ID" value="KAJ9654887.1"/>
    <property type="molecule type" value="Genomic_DNA"/>
</dbReference>
<protein>
    <submittedName>
        <fullName evidence="1">Uncharacterized protein</fullName>
    </submittedName>
</protein>
<evidence type="ECO:0000313" key="1">
    <source>
        <dbReference type="EMBL" id="KAJ9654887.1"/>
    </source>
</evidence>
<sequence length="329" mass="37220">MSSETVTKSSVVCRLSKPLPTGTIDSHNHIIPPDFDRFPTVSTAEYQPKPHTISDAVQFYAQTSGLGISTPRMVLTQVSVYGHDNSALLSGVKELGNNGRGVVECTPDVSIEQLEKWWQLGIRGVRINLVSVSRKVDEPEMKRMLQAYTDMLGQTAMSDASRKWVIDLHFPLGYMSMLLSILRRLDGADRVRWCIDHFGGLKFKTDAPNFQPGNDDPYTVSGFKELVTLVTDQSLPEVYVKLSAAYRVDADYPNEHVLRRLEPFGKELVSKAEDRVLWASDWPHTRFENVDSVPFVEACYEWCGGEGEEGQRRREKLFRSNSEKLWDMA</sequence>
<gene>
    <name evidence="1" type="ORF">H2198_006160</name>
</gene>
<reference evidence="1" key="1">
    <citation type="submission" date="2022-10" db="EMBL/GenBank/DDBJ databases">
        <title>Culturing micro-colonial fungi from biological soil crusts in the Mojave desert and describing Neophaeococcomyces mojavensis, and introducing the new genera and species Taxawa tesnikishii.</title>
        <authorList>
            <person name="Kurbessoian T."/>
            <person name="Stajich J.E."/>
        </authorList>
    </citation>
    <scope>NUCLEOTIDE SEQUENCE</scope>
    <source>
        <strain evidence="1">JES_112</strain>
    </source>
</reference>
<name>A0ACC3A3P5_9EURO</name>
<evidence type="ECO:0000313" key="2">
    <source>
        <dbReference type="Proteomes" id="UP001172386"/>
    </source>
</evidence>
<keyword evidence="2" id="KW-1185">Reference proteome</keyword>
<comment type="caution">
    <text evidence="1">The sequence shown here is derived from an EMBL/GenBank/DDBJ whole genome shotgun (WGS) entry which is preliminary data.</text>
</comment>